<name>A0ABS8ZH15_9PSEU</name>
<keyword evidence="2" id="KW-1185">Reference proteome</keyword>
<organism evidence="1 2">
    <name type="scientific">Kibdelosporangium philippinense</name>
    <dbReference type="NCBI Taxonomy" id="211113"/>
    <lineage>
        <taxon>Bacteria</taxon>
        <taxon>Bacillati</taxon>
        <taxon>Actinomycetota</taxon>
        <taxon>Actinomycetes</taxon>
        <taxon>Pseudonocardiales</taxon>
        <taxon>Pseudonocardiaceae</taxon>
        <taxon>Kibdelosporangium</taxon>
    </lineage>
</organism>
<evidence type="ECO:0000313" key="2">
    <source>
        <dbReference type="Proteomes" id="UP001521150"/>
    </source>
</evidence>
<dbReference type="EMBL" id="JAJVCN010000002">
    <property type="protein sequence ID" value="MCE7007114.1"/>
    <property type="molecule type" value="Genomic_DNA"/>
</dbReference>
<reference evidence="1 2" key="1">
    <citation type="submission" date="2021-12" db="EMBL/GenBank/DDBJ databases">
        <title>Genome sequence of Kibdelosporangium philippinense ATCC 49844.</title>
        <authorList>
            <person name="Fedorov E.A."/>
            <person name="Omeragic M."/>
            <person name="Shalygina K.F."/>
            <person name="Maclea K.S."/>
        </authorList>
    </citation>
    <scope>NUCLEOTIDE SEQUENCE [LARGE SCALE GENOMIC DNA]</scope>
    <source>
        <strain evidence="1 2">ATCC 49844</strain>
    </source>
</reference>
<accession>A0ABS8ZH15</accession>
<gene>
    <name evidence="1" type="ORF">LWC34_30445</name>
</gene>
<protein>
    <submittedName>
        <fullName evidence="1">Uncharacterized protein</fullName>
    </submittedName>
</protein>
<comment type="caution">
    <text evidence="1">The sequence shown here is derived from an EMBL/GenBank/DDBJ whole genome shotgun (WGS) entry which is preliminary data.</text>
</comment>
<sequence>MLIAFDREQVMPATIGEIPSVVAGGVQGVRGDRHTVEIKLVEHRAKVREFALPRWHGALVDYY</sequence>
<proteinExistence type="predicted"/>
<dbReference type="Proteomes" id="UP001521150">
    <property type="component" value="Unassembled WGS sequence"/>
</dbReference>
<evidence type="ECO:0000313" key="1">
    <source>
        <dbReference type="EMBL" id="MCE7007114.1"/>
    </source>
</evidence>